<comment type="caution">
    <text evidence="1">The sequence shown here is derived from an EMBL/GenBank/DDBJ whole genome shotgun (WGS) entry which is preliminary data.</text>
</comment>
<accession>A0ACB7XWT3</accession>
<dbReference type="EMBL" id="CM037155">
    <property type="protein sequence ID" value="KAH7845708.1"/>
    <property type="molecule type" value="Genomic_DNA"/>
</dbReference>
<evidence type="ECO:0000313" key="1">
    <source>
        <dbReference type="EMBL" id="KAH7845708.1"/>
    </source>
</evidence>
<reference evidence="1 2" key="1">
    <citation type="journal article" date="2021" name="Hortic Res">
        <title>High-quality reference genome and annotation aids understanding of berry development for evergreen blueberry (Vaccinium darrowii).</title>
        <authorList>
            <person name="Yu J."/>
            <person name="Hulse-Kemp A.M."/>
            <person name="Babiker E."/>
            <person name="Staton M."/>
        </authorList>
    </citation>
    <scope>NUCLEOTIDE SEQUENCE [LARGE SCALE GENOMIC DNA]</scope>
    <source>
        <strain evidence="2">cv. NJ 8807/NJ 8810</strain>
        <tissue evidence="1">Young leaf</tissue>
    </source>
</reference>
<organism evidence="1 2">
    <name type="scientific">Vaccinium darrowii</name>
    <dbReference type="NCBI Taxonomy" id="229202"/>
    <lineage>
        <taxon>Eukaryota</taxon>
        <taxon>Viridiplantae</taxon>
        <taxon>Streptophyta</taxon>
        <taxon>Embryophyta</taxon>
        <taxon>Tracheophyta</taxon>
        <taxon>Spermatophyta</taxon>
        <taxon>Magnoliopsida</taxon>
        <taxon>eudicotyledons</taxon>
        <taxon>Gunneridae</taxon>
        <taxon>Pentapetalae</taxon>
        <taxon>asterids</taxon>
        <taxon>Ericales</taxon>
        <taxon>Ericaceae</taxon>
        <taxon>Vaccinioideae</taxon>
        <taxon>Vaccinieae</taxon>
        <taxon>Vaccinium</taxon>
    </lineage>
</organism>
<protein>
    <submittedName>
        <fullName evidence="1">Uncharacterized protein</fullName>
    </submittedName>
</protein>
<sequence length="384" mass="42344">MAIWVLGILLLVVVGGGNKGGVTASSGGSGSSCGFPAVYSFGDDNSDTGGNAAAFDNLVLPNGQTFFGKPSSRYCDGRLIIDFIAEHLGLPYLSAYLDSFGSNFSHGANFAMGGEYFVRDDSQFTLEGQVFQFIQFKSRTTALYNQIKDQSIEESLLKSILPRPEDFSKALYIIDMGQNDLANPELSLDYARDITIPKIIWTFSRLITILHEYEGAMFFWIHNIGPIGCLPHTVKSCQKANQRCELDQNGCVKFRNEMVQEFNRALKEEVSKNRAKYPKATFTYVDLYSAKLNLITQAKNLGFEDPMKFCCGSYDDAYVSCGQKELYGNGTVVGSTSACKDPSKFISWDGIHFTEKANQFVAEHILNGSLSDPPISLSEACLKK</sequence>
<proteinExistence type="predicted"/>
<dbReference type="Proteomes" id="UP000828048">
    <property type="component" value="Chromosome 5"/>
</dbReference>
<evidence type="ECO:0000313" key="2">
    <source>
        <dbReference type="Proteomes" id="UP000828048"/>
    </source>
</evidence>
<keyword evidence="2" id="KW-1185">Reference proteome</keyword>
<name>A0ACB7XWT3_9ERIC</name>
<gene>
    <name evidence="1" type="ORF">Vadar_005074</name>
</gene>